<dbReference type="RefSeq" id="WP_164532733.1">
    <property type="nucleotide sequence ID" value="NZ_JAALFG010000001.1"/>
</dbReference>
<keyword evidence="8" id="KW-1185">Reference proteome</keyword>
<evidence type="ECO:0000256" key="5">
    <source>
        <dbReference type="ARBA" id="ARBA00023014"/>
    </source>
</evidence>
<name>A0A6M1SIX0_9HYPH</name>
<dbReference type="PROSITE" id="PS51085">
    <property type="entry name" value="2FE2S_FER_2"/>
    <property type="match status" value="1"/>
</dbReference>
<dbReference type="EMBL" id="JAALFG010000001">
    <property type="protein sequence ID" value="NGP16476.1"/>
    <property type="molecule type" value="Genomic_DNA"/>
</dbReference>
<dbReference type="Proteomes" id="UP000474802">
    <property type="component" value="Unassembled WGS sequence"/>
</dbReference>
<evidence type="ECO:0000256" key="4">
    <source>
        <dbReference type="ARBA" id="ARBA00023004"/>
    </source>
</evidence>
<dbReference type="SUPFAM" id="SSF47741">
    <property type="entry name" value="CO dehydrogenase ISP C-domain like"/>
    <property type="match status" value="1"/>
</dbReference>
<dbReference type="PANTHER" id="PTHR44379">
    <property type="entry name" value="OXIDOREDUCTASE WITH IRON-SULFUR SUBUNIT"/>
    <property type="match status" value="1"/>
</dbReference>
<dbReference type="CDD" id="cd00207">
    <property type="entry name" value="fer2"/>
    <property type="match status" value="1"/>
</dbReference>
<dbReference type="InterPro" id="IPR051452">
    <property type="entry name" value="Diverse_Oxidoreductases"/>
</dbReference>
<dbReference type="GO" id="GO:0051537">
    <property type="term" value="F:2 iron, 2 sulfur cluster binding"/>
    <property type="evidence" value="ECO:0007669"/>
    <property type="project" value="UniProtKB-KW"/>
</dbReference>
<proteinExistence type="predicted"/>
<dbReference type="SUPFAM" id="SSF54292">
    <property type="entry name" value="2Fe-2S ferredoxin-like"/>
    <property type="match status" value="1"/>
</dbReference>
<feature type="domain" description="2Fe-2S ferredoxin-type" evidence="6">
    <location>
        <begin position="1"/>
        <end position="77"/>
    </location>
</feature>
<dbReference type="PANTHER" id="PTHR44379:SF2">
    <property type="entry name" value="BLR6218 PROTEIN"/>
    <property type="match status" value="1"/>
</dbReference>
<dbReference type="InterPro" id="IPR002888">
    <property type="entry name" value="2Fe-2S-bd"/>
</dbReference>
<protein>
    <submittedName>
        <fullName evidence="7">(2Fe-2S)-binding protein</fullName>
    </submittedName>
</protein>
<dbReference type="Gene3D" id="1.10.150.120">
    <property type="entry name" value="[2Fe-2S]-binding domain"/>
    <property type="match status" value="1"/>
</dbReference>
<reference evidence="7 8" key="1">
    <citation type="submission" date="2020-02" db="EMBL/GenBank/DDBJ databases">
        <authorList>
            <person name="Khan S.A."/>
            <person name="Jeon C.O."/>
            <person name="Chun B.H."/>
        </authorList>
    </citation>
    <scope>NUCLEOTIDE SEQUENCE [LARGE SCALE GENOMIC DNA]</scope>
    <source>
        <strain evidence="7 8">H239</strain>
    </source>
</reference>
<dbReference type="InterPro" id="IPR012675">
    <property type="entry name" value="Beta-grasp_dom_sf"/>
</dbReference>
<evidence type="ECO:0000256" key="3">
    <source>
        <dbReference type="ARBA" id="ARBA00023002"/>
    </source>
</evidence>
<evidence type="ECO:0000256" key="2">
    <source>
        <dbReference type="ARBA" id="ARBA00022723"/>
    </source>
</evidence>
<dbReference type="GO" id="GO:0046872">
    <property type="term" value="F:metal ion binding"/>
    <property type="evidence" value="ECO:0007669"/>
    <property type="project" value="UniProtKB-KW"/>
</dbReference>
<dbReference type="AlphaFoldDB" id="A0A6M1SIX0"/>
<dbReference type="Pfam" id="PF00111">
    <property type="entry name" value="Fer2"/>
    <property type="match status" value="1"/>
</dbReference>
<reference evidence="7 8" key="2">
    <citation type="submission" date="2020-03" db="EMBL/GenBank/DDBJ databases">
        <title>Devosia chinhatensis sp. nov., isolated from a hexachlorocyclohexane (HCH) dump site in India.</title>
        <authorList>
            <person name="Kumar M."/>
            <person name="Lal R."/>
        </authorList>
    </citation>
    <scope>NUCLEOTIDE SEQUENCE [LARGE SCALE GENOMIC DNA]</scope>
    <source>
        <strain evidence="7 8">H239</strain>
    </source>
</reference>
<evidence type="ECO:0000259" key="6">
    <source>
        <dbReference type="PROSITE" id="PS51085"/>
    </source>
</evidence>
<keyword evidence="3" id="KW-0560">Oxidoreductase</keyword>
<dbReference type="InterPro" id="IPR036010">
    <property type="entry name" value="2Fe-2S_ferredoxin-like_sf"/>
</dbReference>
<dbReference type="PROSITE" id="PS00197">
    <property type="entry name" value="2FE2S_FER_1"/>
    <property type="match status" value="1"/>
</dbReference>
<dbReference type="InterPro" id="IPR001041">
    <property type="entry name" value="2Fe-2S_ferredoxin-type"/>
</dbReference>
<keyword evidence="4" id="KW-0408">Iron</keyword>
<dbReference type="Pfam" id="PF01799">
    <property type="entry name" value="Fer2_2"/>
    <property type="match status" value="1"/>
</dbReference>
<dbReference type="InterPro" id="IPR036884">
    <property type="entry name" value="2Fe-2S-bd_dom_sf"/>
</dbReference>
<accession>A0A6M1SIX0</accession>
<sequence length="156" mass="16427">MVYAVRVNGSLHKVEADGQTPLLWVLRDTLGLTGTKYGCGIAQCGACTVHVDGQPMRSCSLPIEFVGSAEVTTIEAIDDPIATAVQQAWVARDVPQCGFCQSGQVMSAVALLRAMPSPSDSDIDTAMSGNICRCATYNRIRAAIHDAAATLRGEAV</sequence>
<evidence type="ECO:0000313" key="7">
    <source>
        <dbReference type="EMBL" id="NGP16476.1"/>
    </source>
</evidence>
<dbReference type="GO" id="GO:0016491">
    <property type="term" value="F:oxidoreductase activity"/>
    <property type="evidence" value="ECO:0007669"/>
    <property type="project" value="UniProtKB-KW"/>
</dbReference>
<gene>
    <name evidence="7" type="ORF">G5575_01155</name>
</gene>
<evidence type="ECO:0000256" key="1">
    <source>
        <dbReference type="ARBA" id="ARBA00022714"/>
    </source>
</evidence>
<keyword evidence="1" id="KW-0001">2Fe-2S</keyword>
<comment type="caution">
    <text evidence="7">The sequence shown here is derived from an EMBL/GenBank/DDBJ whole genome shotgun (WGS) entry which is preliminary data.</text>
</comment>
<dbReference type="InterPro" id="IPR006058">
    <property type="entry name" value="2Fe2S_fd_BS"/>
</dbReference>
<keyword evidence="2" id="KW-0479">Metal-binding</keyword>
<organism evidence="7 8">
    <name type="scientific">Devosia aurantiaca</name>
    <dbReference type="NCBI Taxonomy" id="2714858"/>
    <lineage>
        <taxon>Bacteria</taxon>
        <taxon>Pseudomonadati</taxon>
        <taxon>Pseudomonadota</taxon>
        <taxon>Alphaproteobacteria</taxon>
        <taxon>Hyphomicrobiales</taxon>
        <taxon>Devosiaceae</taxon>
        <taxon>Devosia</taxon>
    </lineage>
</organism>
<keyword evidence="5" id="KW-0411">Iron-sulfur</keyword>
<evidence type="ECO:0000313" key="8">
    <source>
        <dbReference type="Proteomes" id="UP000474802"/>
    </source>
</evidence>
<dbReference type="Gene3D" id="3.10.20.30">
    <property type="match status" value="1"/>
</dbReference>